<evidence type="ECO:0000313" key="3">
    <source>
        <dbReference type="Proteomes" id="UP001409585"/>
    </source>
</evidence>
<proteinExistence type="predicted"/>
<name>A0AAV3U1G0_9ALTE</name>
<dbReference type="Proteomes" id="UP001409585">
    <property type="component" value="Unassembled WGS sequence"/>
</dbReference>
<protein>
    <submittedName>
        <fullName evidence="2">Uncharacterized protein</fullName>
    </submittedName>
</protein>
<reference evidence="3" key="1">
    <citation type="journal article" date="2019" name="Int. J. Syst. Evol. Microbiol.">
        <title>The Global Catalogue of Microorganisms (GCM) 10K type strain sequencing project: providing services to taxonomists for standard genome sequencing and annotation.</title>
        <authorList>
            <consortium name="The Broad Institute Genomics Platform"/>
            <consortium name="The Broad Institute Genome Sequencing Center for Infectious Disease"/>
            <person name="Wu L."/>
            <person name="Ma J."/>
        </authorList>
    </citation>
    <scope>NUCLEOTIDE SEQUENCE [LARGE SCALE GENOMIC DNA]</scope>
    <source>
        <strain evidence="3">JCM 19134</strain>
    </source>
</reference>
<comment type="caution">
    <text evidence="2">The sequence shown here is derived from an EMBL/GenBank/DDBJ whole genome shotgun (WGS) entry which is preliminary data.</text>
</comment>
<organism evidence="2 3">
    <name type="scientific">Halioxenophilus aromaticivorans</name>
    <dbReference type="NCBI Taxonomy" id="1306992"/>
    <lineage>
        <taxon>Bacteria</taxon>
        <taxon>Pseudomonadati</taxon>
        <taxon>Pseudomonadota</taxon>
        <taxon>Gammaproteobacteria</taxon>
        <taxon>Alteromonadales</taxon>
        <taxon>Alteromonadaceae</taxon>
        <taxon>Halioxenophilus</taxon>
    </lineage>
</organism>
<keyword evidence="3" id="KW-1185">Reference proteome</keyword>
<evidence type="ECO:0000256" key="1">
    <source>
        <dbReference type="SAM" id="MobiDB-lite"/>
    </source>
</evidence>
<evidence type="ECO:0000313" key="2">
    <source>
        <dbReference type="EMBL" id="GAA4940693.1"/>
    </source>
</evidence>
<gene>
    <name evidence="2" type="ORF">GCM10025791_18800</name>
</gene>
<accession>A0AAV3U1G0</accession>
<dbReference type="AlphaFoldDB" id="A0AAV3U1G0"/>
<dbReference type="EMBL" id="BAABLX010000011">
    <property type="protein sequence ID" value="GAA4940693.1"/>
    <property type="molecule type" value="Genomic_DNA"/>
</dbReference>
<feature type="region of interest" description="Disordered" evidence="1">
    <location>
        <begin position="15"/>
        <end position="53"/>
    </location>
</feature>
<sequence>MEQKKNVVIEQLDEALEERQNPDRRKIDLGFHGHAEAERRKGDRRKKDEASND</sequence>
<feature type="compositionally biased region" description="Basic and acidic residues" evidence="1">
    <location>
        <begin position="17"/>
        <end position="53"/>
    </location>
</feature>
<dbReference type="RefSeq" id="WP_345420666.1">
    <property type="nucleotide sequence ID" value="NZ_AP031496.1"/>
</dbReference>